<gene>
    <name evidence="1" type="ORF">L3Q82_004447</name>
</gene>
<name>A0ACB8VK95_9TELE</name>
<evidence type="ECO:0000313" key="2">
    <source>
        <dbReference type="Proteomes" id="UP000831701"/>
    </source>
</evidence>
<proteinExistence type="predicted"/>
<organism evidence="1 2">
    <name type="scientific">Scortum barcoo</name>
    <name type="common">barcoo grunter</name>
    <dbReference type="NCBI Taxonomy" id="214431"/>
    <lineage>
        <taxon>Eukaryota</taxon>
        <taxon>Metazoa</taxon>
        <taxon>Chordata</taxon>
        <taxon>Craniata</taxon>
        <taxon>Vertebrata</taxon>
        <taxon>Euteleostomi</taxon>
        <taxon>Actinopterygii</taxon>
        <taxon>Neopterygii</taxon>
        <taxon>Teleostei</taxon>
        <taxon>Neoteleostei</taxon>
        <taxon>Acanthomorphata</taxon>
        <taxon>Eupercaria</taxon>
        <taxon>Centrarchiformes</taxon>
        <taxon>Terapontoidei</taxon>
        <taxon>Terapontidae</taxon>
        <taxon>Scortum</taxon>
    </lineage>
</organism>
<reference evidence="1" key="1">
    <citation type="submission" date="2022-04" db="EMBL/GenBank/DDBJ databases">
        <title>Jade perch genome.</title>
        <authorList>
            <person name="Chao B."/>
        </authorList>
    </citation>
    <scope>NUCLEOTIDE SEQUENCE</scope>
    <source>
        <strain evidence="1">CB-2022</strain>
    </source>
</reference>
<accession>A0ACB8VK95</accession>
<evidence type="ECO:0000313" key="1">
    <source>
        <dbReference type="EMBL" id="KAI3355900.1"/>
    </source>
</evidence>
<sequence>MEFTGGSRGVNRATRPEKGSGPHHTLHRDLLLPCGFLPVEETPDQGPRLSKARKMDLRNSKARNQQADDSEEDLTDDEEVRRILESLLISQLCLYQCIVCPAADIVKPLGTNAPPEAYLTQLESAFEVVEDGEELFATFLGSNQNSGEKPSVYLNRLQTLLTKAISRGGILPAESDKYLLRQFCRGCWDQSLIIGLQLEHRKTSPPSFPELLLLLRTEEDRRATKMDRMKKHLGSTEAAAHVHTVLSLPVFDEEPIATTPKKPDASSKLKREVAELRKQVAQRKKNSSMKSPPSIFKLVETPAAGRPGAKDLHGRNPVTIPVGYKLCVVGDVRVGKENPNTSFVLEPPESPSLPGRLFLECALMNITCKASSKIPVIFRNTADHSVTLPPKCVIGEISAAQSAVPLNAMQSVATDSQMRSERLAFNLDDSPMPEEWKQRISDQLNSFLEVFAVDELSLGHTTAMKHHIRLQDQTPFKECPRPIHPSDREAIKQHLRELLDAGIIRESESPFASPVVLFIKDAYALPNIEETFSALSGVRWFSVMDLRSGYYQVEMAEEDKPKTAFTCPLGFYEFICMPQGVTNTPSTFQRLMESVLETCI</sequence>
<keyword evidence="2" id="KW-1185">Reference proteome</keyword>
<dbReference type="EMBL" id="CM041550">
    <property type="protein sequence ID" value="KAI3355900.1"/>
    <property type="molecule type" value="Genomic_DNA"/>
</dbReference>
<dbReference type="Proteomes" id="UP000831701">
    <property type="component" value="Chromosome 20"/>
</dbReference>
<comment type="caution">
    <text evidence="1">The sequence shown here is derived from an EMBL/GenBank/DDBJ whole genome shotgun (WGS) entry which is preliminary data.</text>
</comment>
<protein>
    <submittedName>
        <fullName evidence="1">Uncharacterized protein</fullName>
    </submittedName>
</protein>